<dbReference type="KEGG" id="fcy:FRACYDRAFT_291625"/>
<keyword evidence="2" id="KW-0560">Oxidoreductase</keyword>
<dbReference type="InterPro" id="IPR036111">
    <property type="entry name" value="Mal/L-sulfo/L-lacto_DH-like_sf"/>
</dbReference>
<dbReference type="InterPro" id="IPR043144">
    <property type="entry name" value="Mal/L-sulf/L-lact_DH-like_ah"/>
</dbReference>
<dbReference type="PANTHER" id="PTHR11091">
    <property type="entry name" value="OXIDOREDUCTASE-RELATED"/>
    <property type="match status" value="1"/>
</dbReference>
<sequence length="467" mass="50456">MKKVFVYLSAFATIVSVVQAATSPSPLRAELLSLIGSPSAHLDTKIRNEFSTKLQAFADTPDVDPSDIIFAIGASVFGIDITTPVKKADGGSVEKPVIVDFDFMKQFMKDVFLTYGCTEDQAEISSEVLIESDKRGIDSHGLGRLKPIYCDRIDKGILWANKPISIIKETETTALVDGNLGLGLYIGPYCMDLAIQKAKKYGVGFVVAQRSTHYGIAGYYSQMAAEAGCVGFSGTNARPSIAPTFGVEPMLGTNPLCFGIPSDEEFPFVIDCATSVNQRGKIERYGREGVSTPRGAVIDNEGIERTDTEGILRDMVLGKCALTPVGGAGDKMGGYKGYGWATTVELLCTAFQSGPFGEEVCGVDRETGKPKPMPLGHFFLAINIESICSLQTFKRNTGNLLRALRGSMKSPKGPGRIYTAGELENEARISRTGQGGMPVPKALQQNMIDLRNQHPNLKEKYGKLPFE</sequence>
<dbReference type="AlphaFoldDB" id="A0A1E7FQE3"/>
<feature type="chain" id="PRO_5009193480" evidence="3">
    <location>
        <begin position="21"/>
        <end position="467"/>
    </location>
</feature>
<proteinExistence type="inferred from homology"/>
<organism evidence="4 5">
    <name type="scientific">Fragilariopsis cylindrus CCMP1102</name>
    <dbReference type="NCBI Taxonomy" id="635003"/>
    <lineage>
        <taxon>Eukaryota</taxon>
        <taxon>Sar</taxon>
        <taxon>Stramenopiles</taxon>
        <taxon>Ochrophyta</taxon>
        <taxon>Bacillariophyta</taxon>
        <taxon>Bacillariophyceae</taxon>
        <taxon>Bacillariophycidae</taxon>
        <taxon>Bacillariales</taxon>
        <taxon>Bacillariaceae</taxon>
        <taxon>Fragilariopsis</taxon>
    </lineage>
</organism>
<dbReference type="InterPro" id="IPR043143">
    <property type="entry name" value="Mal/L-sulf/L-lact_DH-like_NADP"/>
</dbReference>
<dbReference type="EMBL" id="KV784355">
    <property type="protein sequence ID" value="OEU20391.1"/>
    <property type="molecule type" value="Genomic_DNA"/>
</dbReference>
<dbReference type="Gene3D" id="3.30.1370.60">
    <property type="entry name" value="Hypothetical oxidoreductase yiak, domain 2"/>
    <property type="match status" value="1"/>
</dbReference>
<dbReference type="Pfam" id="PF02615">
    <property type="entry name" value="Ldh_2"/>
    <property type="match status" value="1"/>
</dbReference>
<dbReference type="InParanoid" id="A0A1E7FQE3"/>
<keyword evidence="3" id="KW-0732">Signal</keyword>
<dbReference type="OrthoDB" id="7881616at2759"/>
<reference evidence="4 5" key="1">
    <citation type="submission" date="2016-09" db="EMBL/GenBank/DDBJ databases">
        <title>Extensive genetic diversity and differential bi-allelic expression allows diatom success in the polar Southern Ocean.</title>
        <authorList>
            <consortium name="DOE Joint Genome Institute"/>
            <person name="Mock T."/>
            <person name="Otillar R.P."/>
            <person name="Strauss J."/>
            <person name="Dupont C."/>
            <person name="Frickenhaus S."/>
            <person name="Maumus F."/>
            <person name="Mcmullan M."/>
            <person name="Sanges R."/>
            <person name="Schmutz J."/>
            <person name="Toseland A."/>
            <person name="Valas R."/>
            <person name="Veluchamy A."/>
            <person name="Ward B.J."/>
            <person name="Allen A."/>
            <person name="Barry K."/>
            <person name="Falciatore A."/>
            <person name="Ferrante M."/>
            <person name="Fortunato A.E."/>
            <person name="Gloeckner G."/>
            <person name="Gruber A."/>
            <person name="Hipkin R."/>
            <person name="Janech M."/>
            <person name="Kroth P."/>
            <person name="Leese F."/>
            <person name="Lindquist E."/>
            <person name="Lyon B.R."/>
            <person name="Martin J."/>
            <person name="Mayer C."/>
            <person name="Parker M."/>
            <person name="Quesneville H."/>
            <person name="Raymond J."/>
            <person name="Uhlig C."/>
            <person name="Valentin K.U."/>
            <person name="Worden A.Z."/>
            <person name="Armbrust E.V."/>
            <person name="Bowler C."/>
            <person name="Green B."/>
            <person name="Moulton V."/>
            <person name="Van Oosterhout C."/>
            <person name="Grigoriev I."/>
        </authorList>
    </citation>
    <scope>NUCLEOTIDE SEQUENCE [LARGE SCALE GENOMIC DNA]</scope>
    <source>
        <strain evidence="4 5">CCMP1102</strain>
    </source>
</reference>
<dbReference type="PANTHER" id="PTHR11091:SF0">
    <property type="entry name" value="MALATE DEHYDROGENASE"/>
    <property type="match status" value="1"/>
</dbReference>
<dbReference type="GO" id="GO:0016491">
    <property type="term" value="F:oxidoreductase activity"/>
    <property type="evidence" value="ECO:0007669"/>
    <property type="project" value="UniProtKB-KW"/>
</dbReference>
<feature type="signal peptide" evidence="3">
    <location>
        <begin position="1"/>
        <end position="20"/>
    </location>
</feature>
<dbReference type="Proteomes" id="UP000095751">
    <property type="component" value="Unassembled WGS sequence"/>
</dbReference>
<dbReference type="Gene3D" id="1.10.1530.10">
    <property type="match status" value="1"/>
</dbReference>
<evidence type="ECO:0000313" key="5">
    <source>
        <dbReference type="Proteomes" id="UP000095751"/>
    </source>
</evidence>
<keyword evidence="5" id="KW-1185">Reference proteome</keyword>
<evidence type="ECO:0000256" key="1">
    <source>
        <dbReference type="ARBA" id="ARBA00006056"/>
    </source>
</evidence>
<evidence type="ECO:0000256" key="3">
    <source>
        <dbReference type="SAM" id="SignalP"/>
    </source>
</evidence>
<evidence type="ECO:0000313" key="4">
    <source>
        <dbReference type="EMBL" id="OEU20391.1"/>
    </source>
</evidence>
<evidence type="ECO:0000256" key="2">
    <source>
        <dbReference type="ARBA" id="ARBA00023002"/>
    </source>
</evidence>
<gene>
    <name evidence="4" type="primary">MDH4</name>
    <name evidence="4" type="ORF">FRACYDRAFT_291625</name>
</gene>
<comment type="similarity">
    <text evidence="1">Belongs to the LDH2/MDH2 oxidoreductase family.</text>
</comment>
<protein>
    <submittedName>
        <fullName evidence="4">Putative malate dehydrogenase</fullName>
    </submittedName>
</protein>
<dbReference type="InterPro" id="IPR003767">
    <property type="entry name" value="Malate/L-lactate_DH-like"/>
</dbReference>
<accession>A0A1E7FQE3</accession>
<name>A0A1E7FQE3_9STRA</name>
<dbReference type="SUPFAM" id="SSF89733">
    <property type="entry name" value="L-sulfolactate dehydrogenase-like"/>
    <property type="match status" value="1"/>
</dbReference>